<gene>
    <name evidence="4" type="ORF">MCCS_23610</name>
</gene>
<accession>A0A1W7AFJ0</accession>
<feature type="domain" description="Nudix hydrolase" evidence="3">
    <location>
        <begin position="35"/>
        <end position="163"/>
    </location>
</feature>
<dbReference type="AlphaFoldDB" id="A0A1W7AFJ0"/>
<dbReference type="PANTHER" id="PTHR11839">
    <property type="entry name" value="UDP/ADP-SUGAR PYROPHOSPHATASE"/>
    <property type="match status" value="1"/>
</dbReference>
<proteinExistence type="predicted"/>
<comment type="cofactor">
    <cofactor evidence="1">
        <name>Mg(2+)</name>
        <dbReference type="ChEBI" id="CHEBI:18420"/>
    </cofactor>
</comment>
<evidence type="ECO:0000256" key="2">
    <source>
        <dbReference type="ARBA" id="ARBA00022801"/>
    </source>
</evidence>
<evidence type="ECO:0000313" key="5">
    <source>
        <dbReference type="Proteomes" id="UP000194154"/>
    </source>
</evidence>
<dbReference type="PANTHER" id="PTHR11839:SF18">
    <property type="entry name" value="NUDIX HYDROLASE DOMAIN-CONTAINING PROTEIN"/>
    <property type="match status" value="1"/>
</dbReference>
<dbReference type="RefSeq" id="WP_086043457.1">
    <property type="nucleotide sequence ID" value="NZ_CP021059.1"/>
</dbReference>
<dbReference type="GO" id="GO:0005829">
    <property type="term" value="C:cytosol"/>
    <property type="evidence" value="ECO:0007669"/>
    <property type="project" value="TreeGrafter"/>
</dbReference>
<dbReference type="GeneID" id="35296432"/>
<dbReference type="GO" id="GO:0019693">
    <property type="term" value="P:ribose phosphate metabolic process"/>
    <property type="evidence" value="ECO:0007669"/>
    <property type="project" value="TreeGrafter"/>
</dbReference>
<dbReference type="InterPro" id="IPR015797">
    <property type="entry name" value="NUDIX_hydrolase-like_dom_sf"/>
</dbReference>
<sequence length="180" mass="20822">MMWTKGKLIKQQDYKVFKVMTTQFTYQSETSDFYQINAPHWINIIARSKDDIIMIHQYRIGIEDYSLELPGGIIEEQDIIAAGMRELEEETGYTGTPELIGSMHPNPALFTNQLYTLYVKDAYYKSTSNLETFEDITVRRIPLSEIHKKIAHGEITNALTLASLMQLMSRYPHLFDSSND</sequence>
<reference evidence="4 5" key="1">
    <citation type="journal article" date="2017" name="Int. J. Syst. Evol. Microbiol.">
        <title>Macrococcus canis sp. nov., a skin bacterium associated with infections in dogs.</title>
        <authorList>
            <person name="Gobeli Brawand S."/>
            <person name="Cotting K."/>
            <person name="Gomez-Sanz E."/>
            <person name="Collaud A."/>
            <person name="Thomann A."/>
            <person name="Brodard I."/>
            <person name="Rodriguez-Campos S."/>
            <person name="Strauss C."/>
            <person name="Perreten V."/>
        </authorList>
    </citation>
    <scope>NUCLEOTIDE SEQUENCE [LARGE SCALE GENOMIC DNA]</scope>
    <source>
        <strain evidence="4 5">KM45013</strain>
    </source>
</reference>
<dbReference type="GO" id="GO:0006753">
    <property type="term" value="P:nucleoside phosphate metabolic process"/>
    <property type="evidence" value="ECO:0007669"/>
    <property type="project" value="TreeGrafter"/>
</dbReference>
<keyword evidence="5" id="KW-1185">Reference proteome</keyword>
<dbReference type="Gene3D" id="3.90.79.10">
    <property type="entry name" value="Nucleoside Triphosphate Pyrophosphohydrolase"/>
    <property type="match status" value="1"/>
</dbReference>
<dbReference type="KEGG" id="mcak:MCCS_23610"/>
<dbReference type="Proteomes" id="UP000194154">
    <property type="component" value="Chromosome"/>
</dbReference>
<keyword evidence="2 4" id="KW-0378">Hydrolase</keyword>
<name>A0A1W7AFJ0_9STAP</name>
<protein>
    <submittedName>
        <fullName evidence="4">Adenosine nucleotide hydrolase NudE</fullName>
    </submittedName>
</protein>
<dbReference type="Pfam" id="PF00293">
    <property type="entry name" value="NUDIX"/>
    <property type="match status" value="1"/>
</dbReference>
<evidence type="ECO:0000256" key="1">
    <source>
        <dbReference type="ARBA" id="ARBA00001946"/>
    </source>
</evidence>
<dbReference type="CDD" id="cd03424">
    <property type="entry name" value="NUDIX_ADPRase_Nudt5_UGPPase_Nudt14"/>
    <property type="match status" value="1"/>
</dbReference>
<organism evidence="4 5">
    <name type="scientific">Macrococcoides canis</name>
    <dbReference type="NCBI Taxonomy" id="1855823"/>
    <lineage>
        <taxon>Bacteria</taxon>
        <taxon>Bacillati</taxon>
        <taxon>Bacillota</taxon>
        <taxon>Bacilli</taxon>
        <taxon>Bacillales</taxon>
        <taxon>Staphylococcaceae</taxon>
        <taxon>Macrococcoides</taxon>
    </lineage>
</organism>
<evidence type="ECO:0000313" key="4">
    <source>
        <dbReference type="EMBL" id="ARQ07940.1"/>
    </source>
</evidence>
<dbReference type="STRING" id="1855823.MCCS_23610"/>
<dbReference type="EMBL" id="CP021059">
    <property type="protein sequence ID" value="ARQ07940.1"/>
    <property type="molecule type" value="Genomic_DNA"/>
</dbReference>
<dbReference type="InterPro" id="IPR000086">
    <property type="entry name" value="NUDIX_hydrolase_dom"/>
</dbReference>
<dbReference type="PROSITE" id="PS51462">
    <property type="entry name" value="NUDIX"/>
    <property type="match status" value="1"/>
</dbReference>
<dbReference type="GO" id="GO:0016787">
    <property type="term" value="F:hydrolase activity"/>
    <property type="evidence" value="ECO:0007669"/>
    <property type="project" value="UniProtKB-KW"/>
</dbReference>
<dbReference type="SUPFAM" id="SSF55811">
    <property type="entry name" value="Nudix"/>
    <property type="match status" value="1"/>
</dbReference>
<evidence type="ECO:0000259" key="3">
    <source>
        <dbReference type="PROSITE" id="PS51462"/>
    </source>
</evidence>